<gene>
    <name evidence="2" type="ORF">S06H3_02547</name>
</gene>
<evidence type="ECO:0000313" key="2">
    <source>
        <dbReference type="EMBL" id="GAI01855.1"/>
    </source>
</evidence>
<keyword evidence="1" id="KW-0812">Transmembrane</keyword>
<proteinExistence type="predicted"/>
<keyword evidence="1" id="KW-0472">Membrane</keyword>
<comment type="caution">
    <text evidence="2">The sequence shown here is derived from an EMBL/GenBank/DDBJ whole genome shotgun (WGS) entry which is preliminary data.</text>
</comment>
<sequence>ILLLFLAIVAGAGIYIACTILFKMEEVKFVVGLFKKLKKNK</sequence>
<dbReference type="EMBL" id="BARV01000757">
    <property type="protein sequence ID" value="GAI01855.1"/>
    <property type="molecule type" value="Genomic_DNA"/>
</dbReference>
<name>X1LHK4_9ZZZZ</name>
<reference evidence="2" key="1">
    <citation type="journal article" date="2014" name="Front. Microbiol.">
        <title>High frequency of phylogenetically diverse reductive dehalogenase-homologous genes in deep subseafloor sedimentary metagenomes.</title>
        <authorList>
            <person name="Kawai M."/>
            <person name="Futagami T."/>
            <person name="Toyoda A."/>
            <person name="Takaki Y."/>
            <person name="Nishi S."/>
            <person name="Hori S."/>
            <person name="Arai W."/>
            <person name="Tsubouchi T."/>
            <person name="Morono Y."/>
            <person name="Uchiyama I."/>
            <person name="Ito T."/>
            <person name="Fujiyama A."/>
            <person name="Inagaki F."/>
            <person name="Takami H."/>
        </authorList>
    </citation>
    <scope>NUCLEOTIDE SEQUENCE</scope>
    <source>
        <strain evidence="2">Expedition CK06-06</strain>
    </source>
</reference>
<evidence type="ECO:0000256" key="1">
    <source>
        <dbReference type="SAM" id="Phobius"/>
    </source>
</evidence>
<dbReference type="AlphaFoldDB" id="X1LHK4"/>
<keyword evidence="1" id="KW-1133">Transmembrane helix</keyword>
<protein>
    <submittedName>
        <fullName evidence="2">Uncharacterized protein</fullName>
    </submittedName>
</protein>
<feature type="non-terminal residue" evidence="2">
    <location>
        <position position="1"/>
    </location>
</feature>
<organism evidence="2">
    <name type="scientific">marine sediment metagenome</name>
    <dbReference type="NCBI Taxonomy" id="412755"/>
    <lineage>
        <taxon>unclassified sequences</taxon>
        <taxon>metagenomes</taxon>
        <taxon>ecological metagenomes</taxon>
    </lineage>
</organism>
<feature type="transmembrane region" description="Helical" evidence="1">
    <location>
        <begin position="6"/>
        <end position="24"/>
    </location>
</feature>
<accession>X1LHK4</accession>